<gene>
    <name evidence="2" type="ORF">EDC14_10411</name>
</gene>
<protein>
    <submittedName>
        <fullName evidence="2">Oligogalacturonide transport system substrate-binding protein</fullName>
    </submittedName>
</protein>
<dbReference type="RefSeq" id="WP_132016713.1">
    <property type="nucleotide sequence ID" value="NZ_SLUN01000041.1"/>
</dbReference>
<dbReference type="Pfam" id="PF01547">
    <property type="entry name" value="SBP_bac_1"/>
    <property type="match status" value="1"/>
</dbReference>
<dbReference type="EMBL" id="SLUN01000041">
    <property type="protein sequence ID" value="TCL58608.1"/>
    <property type="molecule type" value="Genomic_DNA"/>
</dbReference>
<evidence type="ECO:0000313" key="2">
    <source>
        <dbReference type="EMBL" id="TCL58608.1"/>
    </source>
</evidence>
<sequence length="438" mass="49093">MKRSFRMIAILLMGMLLLLPSLAERQPAAAKDAPVTLRFCWWGSDPRHKATLNALNAYMKKNPHVKIEAEYMGYDGYYKKLLTQLAGGTAPDVMQLDTQWTSELTTQGDFFLDLNRYKTRINTKVFSKALIKDFCLVGNKMIGVPAGVSVVTMLCNKEFFDKYKIPANTVWTWDKLLEYGKKVHDQNKNDYLISGDIDIINRLIVRPYLSQKTGDVWIRNDYSIAFDKKLLAETLKYLSELYKTGTMEPFGESSAFVGKTEQNIRWIGGNIGMAFALTSTISQMKSTAPAGRKFFAAALPMHKNAKQSGNPQRPSQLLAINKSTRNAAEAVKFLNWFVNDREASLILGDSRSTPASSVARKALVDGAKIDPLIADALDYANKKPGKSWGPLTENSEISQINKDAIEKMIFDKLTPDQAADEILKGYKAKLNELKSSQR</sequence>
<comment type="caution">
    <text evidence="2">The sequence shown here is derived from an EMBL/GenBank/DDBJ whole genome shotgun (WGS) entry which is preliminary data.</text>
</comment>
<dbReference type="OrthoDB" id="7918484at2"/>
<keyword evidence="1" id="KW-0732">Signal</keyword>
<feature type="signal peptide" evidence="1">
    <location>
        <begin position="1"/>
        <end position="23"/>
    </location>
</feature>
<dbReference type="AlphaFoldDB" id="A0A4R1R018"/>
<dbReference type="Proteomes" id="UP000295008">
    <property type="component" value="Unassembled WGS sequence"/>
</dbReference>
<evidence type="ECO:0000256" key="1">
    <source>
        <dbReference type="SAM" id="SignalP"/>
    </source>
</evidence>
<dbReference type="SUPFAM" id="SSF53850">
    <property type="entry name" value="Periplasmic binding protein-like II"/>
    <property type="match status" value="1"/>
</dbReference>
<dbReference type="Gene3D" id="3.40.190.10">
    <property type="entry name" value="Periplasmic binding protein-like II"/>
    <property type="match status" value="2"/>
</dbReference>
<proteinExistence type="predicted"/>
<dbReference type="PANTHER" id="PTHR43649:SF12">
    <property type="entry name" value="DIACETYLCHITOBIOSE BINDING PROTEIN DASA"/>
    <property type="match status" value="1"/>
</dbReference>
<organism evidence="2 3">
    <name type="scientific">Hydrogenispora ethanolica</name>
    <dbReference type="NCBI Taxonomy" id="1082276"/>
    <lineage>
        <taxon>Bacteria</taxon>
        <taxon>Bacillati</taxon>
        <taxon>Bacillota</taxon>
        <taxon>Hydrogenispora</taxon>
    </lineage>
</organism>
<reference evidence="2 3" key="1">
    <citation type="submission" date="2019-03" db="EMBL/GenBank/DDBJ databases">
        <title>Genomic Encyclopedia of Type Strains, Phase IV (KMG-IV): sequencing the most valuable type-strain genomes for metagenomic binning, comparative biology and taxonomic classification.</title>
        <authorList>
            <person name="Goeker M."/>
        </authorList>
    </citation>
    <scope>NUCLEOTIDE SEQUENCE [LARGE SCALE GENOMIC DNA]</scope>
    <source>
        <strain evidence="2 3">LX-B</strain>
    </source>
</reference>
<accession>A0A4R1R018</accession>
<dbReference type="InterPro" id="IPR050490">
    <property type="entry name" value="Bact_solute-bd_prot1"/>
</dbReference>
<name>A0A4R1R018_HYDET</name>
<dbReference type="PANTHER" id="PTHR43649">
    <property type="entry name" value="ARABINOSE-BINDING PROTEIN-RELATED"/>
    <property type="match status" value="1"/>
</dbReference>
<evidence type="ECO:0000313" key="3">
    <source>
        <dbReference type="Proteomes" id="UP000295008"/>
    </source>
</evidence>
<feature type="chain" id="PRO_5039349262" evidence="1">
    <location>
        <begin position="24"/>
        <end position="438"/>
    </location>
</feature>
<keyword evidence="3" id="KW-1185">Reference proteome</keyword>
<dbReference type="InterPro" id="IPR006059">
    <property type="entry name" value="SBP"/>
</dbReference>